<accession>B8GJZ4</accession>
<dbReference type="EMBL" id="CP001338">
    <property type="protein sequence ID" value="ACL17065.1"/>
    <property type="molecule type" value="Genomic_DNA"/>
</dbReference>
<dbReference type="HOGENOM" id="CLU_3163162_0_0_2"/>
<dbReference type="AlphaFoldDB" id="B8GJZ4"/>
<evidence type="ECO:0000313" key="1">
    <source>
        <dbReference type="EMBL" id="ACL17065.1"/>
    </source>
</evidence>
<dbReference type="KEGG" id="mpl:Mpal_1758"/>
<sequence>MQNVLYSEIRIYNIATPFQGISRPDDLLVGTFAGGSLPFGIRPIPLR</sequence>
<dbReference type="Proteomes" id="UP000002457">
    <property type="component" value="Chromosome"/>
</dbReference>
<keyword evidence="2" id="KW-1185">Reference proteome</keyword>
<gene>
    <name evidence="1" type="ordered locus">Mpal_1758</name>
</gene>
<evidence type="ECO:0000313" key="2">
    <source>
        <dbReference type="Proteomes" id="UP000002457"/>
    </source>
</evidence>
<proteinExistence type="predicted"/>
<protein>
    <submittedName>
        <fullName evidence="1">Uncharacterized protein</fullName>
    </submittedName>
</protein>
<name>B8GJZ4_METPE</name>
<reference evidence="1 2" key="1">
    <citation type="journal article" date="2015" name="Genome Announc.">
        <title>Complete Genome Sequence of Methanosphaerula palustris E1-9CT, a Hydrogenotrophic Methanogen Isolated from a Minerotrophic Fen Peatland.</title>
        <authorList>
            <person name="Cadillo-Quiroz H."/>
            <person name="Browne P."/>
            <person name="Kyrpides N."/>
            <person name="Woyke T."/>
            <person name="Goodwin L."/>
            <person name="Detter C."/>
            <person name="Yavitt J.B."/>
            <person name="Zinder S.H."/>
        </authorList>
    </citation>
    <scope>NUCLEOTIDE SEQUENCE [LARGE SCALE GENOMIC DNA]</scope>
    <source>
        <strain evidence="2">ATCC BAA-1556 / DSM 19958 / E1-9c</strain>
    </source>
</reference>
<dbReference type="STRING" id="521011.Mpal_1758"/>
<organism evidence="1 2">
    <name type="scientific">Methanosphaerula palustris (strain ATCC BAA-1556 / DSM 19958 / E1-9c)</name>
    <dbReference type="NCBI Taxonomy" id="521011"/>
    <lineage>
        <taxon>Archaea</taxon>
        <taxon>Methanobacteriati</taxon>
        <taxon>Methanobacteriota</taxon>
        <taxon>Stenosarchaea group</taxon>
        <taxon>Methanomicrobia</taxon>
        <taxon>Methanomicrobiales</taxon>
        <taxon>Methanoregulaceae</taxon>
        <taxon>Methanosphaerula</taxon>
    </lineage>
</organism>